<evidence type="ECO:0000256" key="1">
    <source>
        <dbReference type="SAM" id="MobiDB-lite"/>
    </source>
</evidence>
<sequence>MSRNLSCRSSDFVLFSASLSLLFVSALSDDSSNKASIKSGNHPSSSRNTGSMVAIILFGILITEVWLRNHYVGIIALQMSKRS</sequence>
<accession>A0ABP0YSB8</accession>
<keyword evidence="5" id="KW-1185">Reference proteome</keyword>
<keyword evidence="2" id="KW-1133">Transmembrane helix</keyword>
<evidence type="ECO:0008006" key="6">
    <source>
        <dbReference type="Google" id="ProtNLM"/>
    </source>
</evidence>
<keyword evidence="3" id="KW-0732">Signal</keyword>
<feature type="chain" id="PRO_5045553641" description="Secreted protein" evidence="3">
    <location>
        <begin position="29"/>
        <end position="83"/>
    </location>
</feature>
<feature type="transmembrane region" description="Helical" evidence="2">
    <location>
        <begin position="52"/>
        <end position="77"/>
    </location>
</feature>
<dbReference type="EMBL" id="OZ021739">
    <property type="protein sequence ID" value="CAK9321966.1"/>
    <property type="molecule type" value="Genomic_DNA"/>
</dbReference>
<evidence type="ECO:0000313" key="4">
    <source>
        <dbReference type="EMBL" id="CAK9321966.1"/>
    </source>
</evidence>
<name>A0ABP0YSB8_9ROSI</name>
<evidence type="ECO:0000256" key="2">
    <source>
        <dbReference type="SAM" id="Phobius"/>
    </source>
</evidence>
<feature type="signal peptide" evidence="3">
    <location>
        <begin position="1"/>
        <end position="28"/>
    </location>
</feature>
<proteinExistence type="predicted"/>
<keyword evidence="2" id="KW-0472">Membrane</keyword>
<dbReference type="Proteomes" id="UP001642487">
    <property type="component" value="Chromosome 5"/>
</dbReference>
<evidence type="ECO:0000256" key="3">
    <source>
        <dbReference type="SAM" id="SignalP"/>
    </source>
</evidence>
<evidence type="ECO:0000313" key="5">
    <source>
        <dbReference type="Proteomes" id="UP001642487"/>
    </source>
</evidence>
<keyword evidence="2" id="KW-0812">Transmembrane</keyword>
<gene>
    <name evidence="4" type="ORF">CITCOLO1_LOCUS14074</name>
</gene>
<reference evidence="4 5" key="1">
    <citation type="submission" date="2024-03" db="EMBL/GenBank/DDBJ databases">
        <authorList>
            <person name="Gkanogiannis A."/>
            <person name="Becerra Lopez-Lavalle L."/>
        </authorList>
    </citation>
    <scope>NUCLEOTIDE SEQUENCE [LARGE SCALE GENOMIC DNA]</scope>
</reference>
<feature type="compositionally biased region" description="Polar residues" evidence="1">
    <location>
        <begin position="33"/>
        <end position="48"/>
    </location>
</feature>
<protein>
    <recommendedName>
        <fullName evidence="6">Secreted protein</fullName>
    </recommendedName>
</protein>
<feature type="region of interest" description="Disordered" evidence="1">
    <location>
        <begin position="29"/>
        <end position="48"/>
    </location>
</feature>
<organism evidence="4 5">
    <name type="scientific">Citrullus colocynthis</name>
    <name type="common">colocynth</name>
    <dbReference type="NCBI Taxonomy" id="252529"/>
    <lineage>
        <taxon>Eukaryota</taxon>
        <taxon>Viridiplantae</taxon>
        <taxon>Streptophyta</taxon>
        <taxon>Embryophyta</taxon>
        <taxon>Tracheophyta</taxon>
        <taxon>Spermatophyta</taxon>
        <taxon>Magnoliopsida</taxon>
        <taxon>eudicotyledons</taxon>
        <taxon>Gunneridae</taxon>
        <taxon>Pentapetalae</taxon>
        <taxon>rosids</taxon>
        <taxon>fabids</taxon>
        <taxon>Cucurbitales</taxon>
        <taxon>Cucurbitaceae</taxon>
        <taxon>Benincaseae</taxon>
        <taxon>Citrullus</taxon>
    </lineage>
</organism>